<organism evidence="1">
    <name type="scientific">Rhizophora mucronata</name>
    <name type="common">Asiatic mangrove</name>
    <dbReference type="NCBI Taxonomy" id="61149"/>
    <lineage>
        <taxon>Eukaryota</taxon>
        <taxon>Viridiplantae</taxon>
        <taxon>Streptophyta</taxon>
        <taxon>Embryophyta</taxon>
        <taxon>Tracheophyta</taxon>
        <taxon>Spermatophyta</taxon>
        <taxon>Magnoliopsida</taxon>
        <taxon>eudicotyledons</taxon>
        <taxon>Gunneridae</taxon>
        <taxon>Pentapetalae</taxon>
        <taxon>rosids</taxon>
        <taxon>fabids</taxon>
        <taxon>Malpighiales</taxon>
        <taxon>Rhizophoraceae</taxon>
        <taxon>Rhizophora</taxon>
    </lineage>
</organism>
<reference evidence="1" key="1">
    <citation type="submission" date="2018-02" db="EMBL/GenBank/DDBJ databases">
        <title>Rhizophora mucronata_Transcriptome.</title>
        <authorList>
            <person name="Meera S.P."/>
            <person name="Sreeshan A."/>
            <person name="Augustine A."/>
        </authorList>
    </citation>
    <scope>NUCLEOTIDE SEQUENCE</scope>
    <source>
        <tissue evidence="1">Leaf</tissue>
    </source>
</reference>
<protein>
    <submittedName>
        <fullName evidence="1">Uncharacterized protein</fullName>
    </submittedName>
</protein>
<dbReference type="AlphaFoldDB" id="A0A2P2Q8E8"/>
<proteinExistence type="predicted"/>
<dbReference type="EMBL" id="GGEC01082767">
    <property type="protein sequence ID" value="MBX63251.1"/>
    <property type="molecule type" value="Transcribed_RNA"/>
</dbReference>
<accession>A0A2P2Q8E8</accession>
<sequence length="38" mass="4464">MVLVFQALQFESHLRSPAKGAQRCSEQRDFGHDWDIIF</sequence>
<evidence type="ECO:0000313" key="1">
    <source>
        <dbReference type="EMBL" id="MBX63251.1"/>
    </source>
</evidence>
<name>A0A2P2Q8E8_RHIMU</name>